<accession>A0ABQ8Z9E6</accession>
<dbReference type="InterPro" id="IPR007232">
    <property type="entry name" value="Rad52_Rad59_Rad22"/>
</dbReference>
<evidence type="ECO:0000313" key="6">
    <source>
        <dbReference type="Proteomes" id="UP001150062"/>
    </source>
</evidence>
<gene>
    <name evidence="5" type="ORF">M0813_13378</name>
</gene>
<comment type="caution">
    <text evidence="5">The sequence shown here is derived from an EMBL/GenBank/DDBJ whole genome shotgun (WGS) entry which is preliminary data.</text>
</comment>
<keyword evidence="2" id="KW-0227">DNA damage</keyword>
<keyword evidence="6" id="KW-1185">Reference proteome</keyword>
<evidence type="ECO:0000256" key="1">
    <source>
        <dbReference type="ARBA" id="ARBA00006638"/>
    </source>
</evidence>
<name>A0ABQ8Z9E6_9EUKA</name>
<organism evidence="5 6">
    <name type="scientific">Anaeramoeba flamelloides</name>
    <dbReference type="NCBI Taxonomy" id="1746091"/>
    <lineage>
        <taxon>Eukaryota</taxon>
        <taxon>Metamonada</taxon>
        <taxon>Anaeramoebidae</taxon>
        <taxon>Anaeramoeba</taxon>
    </lineage>
</organism>
<dbReference type="EMBL" id="JAOAOG010000029">
    <property type="protein sequence ID" value="KAJ6253503.1"/>
    <property type="molecule type" value="Genomic_DNA"/>
</dbReference>
<keyword evidence="3" id="KW-0233">DNA recombination</keyword>
<sequence>MYKPLFDTQQFSNEDFLKISEFLQKPIPTKYLKPMKLFGKTLHYIDYEEAILFADQAFGQGNWRYKVISLSTDFVDQTGPTSYSVVSSAIVKVTLKDGHTHEGIGLAKADDEPNVDEGRRLSQQLAVGDALKRALRYFGDRTGNSLSSGKETSKITYFHKKLDSQNHFSMLSLKRESVEHSVKINNPENKNSDTFVQKENVDPNIPSYKFQKTLKNPNLLSFANTNQPPQQYNEKNINTKF</sequence>
<dbReference type="InterPro" id="IPR042525">
    <property type="entry name" value="Rad52_Rad59_Rad22_sf"/>
</dbReference>
<evidence type="ECO:0000313" key="5">
    <source>
        <dbReference type="EMBL" id="KAJ6253503.1"/>
    </source>
</evidence>
<evidence type="ECO:0000256" key="4">
    <source>
        <dbReference type="ARBA" id="ARBA00023204"/>
    </source>
</evidence>
<protein>
    <submittedName>
        <fullName evidence="5">DNA repair and recombination protein rad52</fullName>
    </submittedName>
</protein>
<keyword evidence="4" id="KW-0234">DNA repair</keyword>
<proteinExistence type="inferred from homology"/>
<dbReference type="InterPro" id="IPR041247">
    <property type="entry name" value="Rad52_fam"/>
</dbReference>
<comment type="similarity">
    <text evidence="1">Belongs to the RAD52 family.</text>
</comment>
<dbReference type="PANTHER" id="PTHR12132">
    <property type="entry name" value="DNA REPAIR AND RECOMBINATION PROTEIN RAD52, RAD59"/>
    <property type="match status" value="1"/>
</dbReference>
<dbReference type="SUPFAM" id="SSF54768">
    <property type="entry name" value="dsRNA-binding domain-like"/>
    <property type="match status" value="1"/>
</dbReference>
<dbReference type="Proteomes" id="UP001150062">
    <property type="component" value="Unassembled WGS sequence"/>
</dbReference>
<evidence type="ECO:0000256" key="2">
    <source>
        <dbReference type="ARBA" id="ARBA00022763"/>
    </source>
</evidence>
<evidence type="ECO:0000256" key="3">
    <source>
        <dbReference type="ARBA" id="ARBA00023172"/>
    </source>
</evidence>
<dbReference type="PANTHER" id="PTHR12132:SF1">
    <property type="entry name" value="DNA REPAIR PROTEIN RAD52 HOMOLOG"/>
    <property type="match status" value="1"/>
</dbReference>
<reference evidence="5" key="1">
    <citation type="submission" date="2022-08" db="EMBL/GenBank/DDBJ databases">
        <title>Novel sulfate-reducing endosymbionts in the free-living metamonad Anaeramoeba.</title>
        <authorList>
            <person name="Jerlstrom-Hultqvist J."/>
            <person name="Cepicka I."/>
            <person name="Gallot-Lavallee L."/>
            <person name="Salas-Leiva D."/>
            <person name="Curtis B.A."/>
            <person name="Zahonova K."/>
            <person name="Pipaliya S."/>
            <person name="Dacks J."/>
            <person name="Roger A.J."/>
        </authorList>
    </citation>
    <scope>NUCLEOTIDE SEQUENCE</scope>
    <source>
        <strain evidence="5">Schooner1</strain>
    </source>
</reference>
<dbReference type="Pfam" id="PF04098">
    <property type="entry name" value="Rad52_Rad22"/>
    <property type="match status" value="1"/>
</dbReference>
<dbReference type="Gene3D" id="3.30.390.80">
    <property type="entry name" value="DNA repair protein Rad52/59/22"/>
    <property type="match status" value="1"/>
</dbReference>